<dbReference type="RefSeq" id="WP_091024567.1">
    <property type="nucleotide sequence ID" value="NZ_BKAE01000023.1"/>
</dbReference>
<dbReference type="AlphaFoldDB" id="A0A1H0BGA3"/>
<feature type="region of interest" description="Disordered" evidence="1">
    <location>
        <begin position="127"/>
        <end position="200"/>
    </location>
</feature>
<dbReference type="Proteomes" id="UP000199004">
    <property type="component" value="Unassembled WGS sequence"/>
</dbReference>
<dbReference type="STRING" id="1005944.SAMN05192576_2131"/>
<keyword evidence="4" id="KW-1185">Reference proteome</keyword>
<sequence>MTEPQQPQQPTSPETQMAPQQPVPQPGQPVQPVQPGYAAPQQPYPPQYAAPQQPYPPQQGYAAAPVQPGYPPQFPGLPPGSAVPTPPGGSNFSSGKGKTIGLIVAGVVAVGALGGIGALVFGGGDDEDKPSAGSDQNSGILDPKPVGSASPAPTEPAEPTDPAEPTEPAEPTPTPEPEPEPEPPVDPPAGGGGLVTLPGNGLQVYVPPGWEAGDPGQFAVQMIDGEGAYAFVLTGQGDPSLESGSLIQQNLDAMLPPSSYTYELSNPQPANPSGSIVSVASVDYDGTYVDSQSSLPVTGRIFGAVRSDGAGMLILIEHGSIEDYNASGEAFNALLNETFALFGGS</sequence>
<feature type="compositionally biased region" description="Pro residues" evidence="1">
    <location>
        <begin position="42"/>
        <end position="57"/>
    </location>
</feature>
<proteinExistence type="predicted"/>
<dbReference type="OrthoDB" id="3790483at2"/>
<keyword evidence="2" id="KW-1133">Transmembrane helix</keyword>
<feature type="region of interest" description="Disordered" evidence="1">
    <location>
        <begin position="1"/>
        <end position="92"/>
    </location>
</feature>
<feature type="compositionally biased region" description="Low complexity" evidence="1">
    <location>
        <begin position="58"/>
        <end position="67"/>
    </location>
</feature>
<feature type="compositionally biased region" description="Low complexity" evidence="1">
    <location>
        <begin position="30"/>
        <end position="41"/>
    </location>
</feature>
<evidence type="ECO:0000313" key="3">
    <source>
        <dbReference type="EMBL" id="SDN44650.1"/>
    </source>
</evidence>
<keyword evidence="2" id="KW-0472">Membrane</keyword>
<protein>
    <submittedName>
        <fullName evidence="3">Uncharacterized protein</fullName>
    </submittedName>
</protein>
<feature type="compositionally biased region" description="Low complexity" evidence="1">
    <location>
        <begin position="1"/>
        <end position="20"/>
    </location>
</feature>
<feature type="compositionally biased region" description="Pro residues" evidence="1">
    <location>
        <begin position="68"/>
        <end position="78"/>
    </location>
</feature>
<organism evidence="3 4">
    <name type="scientific">Nocardioides szechwanensis</name>
    <dbReference type="NCBI Taxonomy" id="1005944"/>
    <lineage>
        <taxon>Bacteria</taxon>
        <taxon>Bacillati</taxon>
        <taxon>Actinomycetota</taxon>
        <taxon>Actinomycetes</taxon>
        <taxon>Propionibacteriales</taxon>
        <taxon>Nocardioidaceae</taxon>
        <taxon>Nocardioides</taxon>
    </lineage>
</organism>
<feature type="transmembrane region" description="Helical" evidence="2">
    <location>
        <begin position="100"/>
        <end position="121"/>
    </location>
</feature>
<keyword evidence="2" id="KW-0812">Transmembrane</keyword>
<gene>
    <name evidence="3" type="ORF">SAMN05192576_2131</name>
</gene>
<name>A0A1H0BGA3_9ACTN</name>
<evidence type="ECO:0000256" key="2">
    <source>
        <dbReference type="SAM" id="Phobius"/>
    </source>
</evidence>
<evidence type="ECO:0000313" key="4">
    <source>
        <dbReference type="Proteomes" id="UP000199004"/>
    </source>
</evidence>
<evidence type="ECO:0000256" key="1">
    <source>
        <dbReference type="SAM" id="MobiDB-lite"/>
    </source>
</evidence>
<dbReference type="EMBL" id="FNIC01000003">
    <property type="protein sequence ID" value="SDN44650.1"/>
    <property type="molecule type" value="Genomic_DNA"/>
</dbReference>
<accession>A0A1H0BGA3</accession>
<reference evidence="3 4" key="1">
    <citation type="submission" date="2016-10" db="EMBL/GenBank/DDBJ databases">
        <authorList>
            <person name="de Groot N.N."/>
        </authorList>
    </citation>
    <scope>NUCLEOTIDE SEQUENCE [LARGE SCALE GENOMIC DNA]</scope>
    <source>
        <strain evidence="3 4">CGMCC 1.11147</strain>
    </source>
</reference>